<dbReference type="RefSeq" id="WP_166313819.1">
    <property type="nucleotide sequence ID" value="NZ_WOTH01000008.1"/>
</dbReference>
<dbReference type="InterPro" id="IPR015797">
    <property type="entry name" value="NUDIX_hydrolase-like_dom_sf"/>
</dbReference>
<protein>
    <submittedName>
        <fullName evidence="5">NUDIX domain-containing protein</fullName>
    </submittedName>
</protein>
<evidence type="ECO:0000256" key="1">
    <source>
        <dbReference type="ARBA" id="ARBA00001946"/>
    </source>
</evidence>
<accession>A0A967ECQ6</accession>
<evidence type="ECO:0000256" key="2">
    <source>
        <dbReference type="ARBA" id="ARBA00022801"/>
    </source>
</evidence>
<sequence>MAGDVIRVATALINNEDDDLLVVRKTGTDAFMLPGGKIEDGEDPTAAVLRELEEELGVVLHPDALQPFGTFSAPAANEPGYTVEATIFAVTTRCTPQPQAEIADMIWVDPSRPGSLILAPLLRACVLPRLAGTVA</sequence>
<dbReference type="EMBL" id="WOTH01000008">
    <property type="protein sequence ID" value="NHO53526.1"/>
    <property type="molecule type" value="Genomic_DNA"/>
</dbReference>
<dbReference type="PANTHER" id="PTHR43046:SF2">
    <property type="entry name" value="8-OXO-DGTP DIPHOSPHATASE-RELATED"/>
    <property type="match status" value="1"/>
</dbReference>
<dbReference type="Pfam" id="PF00293">
    <property type="entry name" value="NUDIX"/>
    <property type="match status" value="1"/>
</dbReference>
<dbReference type="PRINTS" id="PR00502">
    <property type="entry name" value="NUDIXFAMILY"/>
</dbReference>
<comment type="similarity">
    <text evidence="3">Belongs to the Nudix hydrolase family.</text>
</comment>
<organism evidence="5 6">
    <name type="scientific">Acetobacter estunensis</name>
    <dbReference type="NCBI Taxonomy" id="104097"/>
    <lineage>
        <taxon>Bacteria</taxon>
        <taxon>Pseudomonadati</taxon>
        <taxon>Pseudomonadota</taxon>
        <taxon>Alphaproteobacteria</taxon>
        <taxon>Acetobacterales</taxon>
        <taxon>Acetobacteraceae</taxon>
        <taxon>Acetobacter</taxon>
    </lineage>
</organism>
<dbReference type="GO" id="GO:0016787">
    <property type="term" value="F:hydrolase activity"/>
    <property type="evidence" value="ECO:0007669"/>
    <property type="project" value="UniProtKB-KW"/>
</dbReference>
<dbReference type="PROSITE" id="PS51462">
    <property type="entry name" value="NUDIX"/>
    <property type="match status" value="1"/>
</dbReference>
<keyword evidence="2 3" id="KW-0378">Hydrolase</keyword>
<keyword evidence="6" id="KW-1185">Reference proteome</keyword>
<feature type="domain" description="Nudix hydrolase" evidence="4">
    <location>
        <begin position="4"/>
        <end position="131"/>
    </location>
</feature>
<reference evidence="5" key="1">
    <citation type="submission" date="2019-11" db="EMBL/GenBank/DDBJ databases">
        <title>Description of new Acetobacter species.</title>
        <authorList>
            <person name="Cleenwerck I."/>
            <person name="Sombolestani A.S."/>
        </authorList>
    </citation>
    <scope>NUCLEOTIDE SEQUENCE</scope>
    <source>
        <strain evidence="5">LMG 1626</strain>
    </source>
</reference>
<comment type="caution">
    <text evidence="5">The sequence shown here is derived from an EMBL/GenBank/DDBJ whole genome shotgun (WGS) entry which is preliminary data.</text>
</comment>
<evidence type="ECO:0000313" key="5">
    <source>
        <dbReference type="EMBL" id="NHO53526.1"/>
    </source>
</evidence>
<evidence type="ECO:0000259" key="4">
    <source>
        <dbReference type="PROSITE" id="PS51462"/>
    </source>
</evidence>
<dbReference type="CDD" id="cd04690">
    <property type="entry name" value="NUDIX_Hydrolase"/>
    <property type="match status" value="1"/>
</dbReference>
<dbReference type="AlphaFoldDB" id="A0A967ECQ6"/>
<evidence type="ECO:0000313" key="6">
    <source>
        <dbReference type="Proteomes" id="UP000597459"/>
    </source>
</evidence>
<dbReference type="Proteomes" id="UP000597459">
    <property type="component" value="Unassembled WGS sequence"/>
</dbReference>
<dbReference type="InterPro" id="IPR000086">
    <property type="entry name" value="NUDIX_hydrolase_dom"/>
</dbReference>
<comment type="cofactor">
    <cofactor evidence="1">
        <name>Mg(2+)</name>
        <dbReference type="ChEBI" id="CHEBI:18420"/>
    </cofactor>
</comment>
<dbReference type="Gene3D" id="3.90.79.10">
    <property type="entry name" value="Nucleoside Triphosphate Pyrophosphohydrolase"/>
    <property type="match status" value="1"/>
</dbReference>
<gene>
    <name evidence="5" type="ORF">GOB87_06035</name>
</gene>
<proteinExistence type="inferred from homology"/>
<dbReference type="SUPFAM" id="SSF55811">
    <property type="entry name" value="Nudix"/>
    <property type="match status" value="1"/>
</dbReference>
<dbReference type="InterPro" id="IPR020476">
    <property type="entry name" value="Nudix_hydrolase"/>
</dbReference>
<dbReference type="InterPro" id="IPR020084">
    <property type="entry name" value="NUDIX_hydrolase_CS"/>
</dbReference>
<name>A0A967ECQ6_9PROT</name>
<dbReference type="PANTHER" id="PTHR43046">
    <property type="entry name" value="GDP-MANNOSE MANNOSYL HYDROLASE"/>
    <property type="match status" value="1"/>
</dbReference>
<dbReference type="PROSITE" id="PS00893">
    <property type="entry name" value="NUDIX_BOX"/>
    <property type="match status" value="1"/>
</dbReference>
<evidence type="ECO:0000256" key="3">
    <source>
        <dbReference type="RuleBase" id="RU003476"/>
    </source>
</evidence>